<evidence type="ECO:0000256" key="3">
    <source>
        <dbReference type="ARBA" id="ARBA00022692"/>
    </source>
</evidence>
<feature type="transmembrane region" description="Helical" evidence="7">
    <location>
        <begin position="483"/>
        <end position="509"/>
    </location>
</feature>
<name>A0A518BIS8_9BACT</name>
<feature type="transmembrane region" description="Helical" evidence="7">
    <location>
        <begin position="251"/>
        <end position="270"/>
    </location>
</feature>
<dbReference type="InterPro" id="IPR038377">
    <property type="entry name" value="Na/Glc_symporter_sf"/>
</dbReference>
<evidence type="ECO:0000313" key="9">
    <source>
        <dbReference type="Proteomes" id="UP000316921"/>
    </source>
</evidence>
<feature type="transmembrane region" description="Helical" evidence="7">
    <location>
        <begin position="168"/>
        <end position="190"/>
    </location>
</feature>
<evidence type="ECO:0000256" key="1">
    <source>
        <dbReference type="ARBA" id="ARBA00004141"/>
    </source>
</evidence>
<dbReference type="Pfam" id="PF00474">
    <property type="entry name" value="SSF"/>
    <property type="match status" value="1"/>
</dbReference>
<sequence>MLTTLDLAVLVGFLALVAAVSLLASRGERDRADYSLAGRGLSWWLIGFSLIASNISTEHFVGMTGNAARSGLAVASYEWLAAPALVFVAWWLLPKFLRAGIFTIPEFLEYRFDRTTRSILALLMAVFFVLTVLATVLYSGATFLSNVLDVPAWLQSSYGLEPDRAEAVAFQLGVWGIGFAASIYTVVGGLKAVVWSDLIQGSALLIGGAMVAVMALNVLGDGEGLLAGWRSFAGANAERLHVVRPWNDPDVPSLSLISGLWIPVMFYWGLNQFITQRTLAAGSLAEGQKGLFFAGAIKLLLPLIVVLPGMMAVQTLGDRLPADQLDGAYPALLRELLPAGLLGLMLAAIAGSVMSTFNSGLNSAATIVSLDLWASHVNPNLSERGAVRVGRITTAVLAIAACLWAPVIHRFDGVFNYIQELWGFVSAPTCAVFAVGLLRPRAPAAAAKFALLAGPLLYLASRAPTWIWSAEEAQAAGSIAAALYAYASMAFLYHMFVLFLVLVALMLWLERRSPLAEPCVLADRSVVDLTPHPRAGLMGAAVLAATVVLYVVFW</sequence>
<comment type="similarity">
    <text evidence="2 6">Belongs to the sodium:solute symporter (SSF) (TC 2.A.21) family.</text>
</comment>
<dbReference type="Proteomes" id="UP000316921">
    <property type="component" value="Chromosome"/>
</dbReference>
<feature type="transmembrane region" description="Helical" evidence="7">
    <location>
        <begin position="291"/>
        <end position="316"/>
    </location>
</feature>
<proteinExistence type="inferred from homology"/>
<dbReference type="PANTHER" id="PTHR11819:SF195">
    <property type="entry name" value="SODIUM_GLUCOSE COTRANSPORTER 4"/>
    <property type="match status" value="1"/>
</dbReference>
<feature type="transmembrane region" description="Helical" evidence="7">
    <location>
        <begin position="75"/>
        <end position="93"/>
    </location>
</feature>
<accession>A0A518BIS8</accession>
<evidence type="ECO:0000256" key="7">
    <source>
        <dbReference type="SAM" id="Phobius"/>
    </source>
</evidence>
<keyword evidence="9" id="KW-1185">Reference proteome</keyword>
<evidence type="ECO:0000256" key="2">
    <source>
        <dbReference type="ARBA" id="ARBA00006434"/>
    </source>
</evidence>
<dbReference type="PROSITE" id="PS50283">
    <property type="entry name" value="NA_SOLUT_SYMP_3"/>
    <property type="match status" value="1"/>
</dbReference>
<protein>
    <submittedName>
        <fullName evidence="8">Sodium/glucose cotransporter</fullName>
    </submittedName>
</protein>
<dbReference type="GO" id="GO:0005886">
    <property type="term" value="C:plasma membrane"/>
    <property type="evidence" value="ECO:0007669"/>
    <property type="project" value="TreeGrafter"/>
</dbReference>
<feature type="transmembrane region" description="Helical" evidence="7">
    <location>
        <begin position="202"/>
        <end position="220"/>
    </location>
</feature>
<dbReference type="PANTHER" id="PTHR11819">
    <property type="entry name" value="SOLUTE CARRIER FAMILY 5"/>
    <property type="match status" value="1"/>
</dbReference>
<dbReference type="RefSeq" id="WP_145064685.1">
    <property type="nucleotide sequence ID" value="NZ_CP036287.1"/>
</dbReference>
<feature type="transmembrane region" description="Helical" evidence="7">
    <location>
        <begin position="119"/>
        <end position="148"/>
    </location>
</feature>
<evidence type="ECO:0000256" key="5">
    <source>
        <dbReference type="ARBA" id="ARBA00023136"/>
    </source>
</evidence>
<feature type="transmembrane region" description="Helical" evidence="7">
    <location>
        <begin position="535"/>
        <end position="553"/>
    </location>
</feature>
<dbReference type="EMBL" id="CP036287">
    <property type="protein sequence ID" value="QDU66880.1"/>
    <property type="molecule type" value="Genomic_DNA"/>
</dbReference>
<feature type="transmembrane region" description="Helical" evidence="7">
    <location>
        <begin position="421"/>
        <end position="438"/>
    </location>
</feature>
<gene>
    <name evidence="8" type="primary">sglT_2</name>
    <name evidence="8" type="ORF">Pla133_19560</name>
</gene>
<dbReference type="Gene3D" id="1.20.1730.10">
    <property type="entry name" value="Sodium/glucose cotransporter"/>
    <property type="match status" value="1"/>
</dbReference>
<reference evidence="8 9" key="1">
    <citation type="submission" date="2019-02" db="EMBL/GenBank/DDBJ databases">
        <title>Deep-cultivation of Planctomycetes and their phenomic and genomic characterization uncovers novel biology.</title>
        <authorList>
            <person name="Wiegand S."/>
            <person name="Jogler M."/>
            <person name="Boedeker C."/>
            <person name="Pinto D."/>
            <person name="Vollmers J."/>
            <person name="Rivas-Marin E."/>
            <person name="Kohn T."/>
            <person name="Peeters S.H."/>
            <person name="Heuer A."/>
            <person name="Rast P."/>
            <person name="Oberbeckmann S."/>
            <person name="Bunk B."/>
            <person name="Jeske O."/>
            <person name="Meyerdierks A."/>
            <person name="Storesund J.E."/>
            <person name="Kallscheuer N."/>
            <person name="Luecker S."/>
            <person name="Lage O.M."/>
            <person name="Pohl T."/>
            <person name="Merkel B.J."/>
            <person name="Hornburger P."/>
            <person name="Mueller R.-W."/>
            <person name="Bruemmer F."/>
            <person name="Labrenz M."/>
            <person name="Spormann A.M."/>
            <person name="Op den Camp H."/>
            <person name="Overmann J."/>
            <person name="Amann R."/>
            <person name="Jetten M.S.M."/>
            <person name="Mascher T."/>
            <person name="Medema M.H."/>
            <person name="Devos D.P."/>
            <person name="Kaster A.-K."/>
            <person name="Ovreas L."/>
            <person name="Rohde M."/>
            <person name="Galperin M.Y."/>
            <person name="Jogler C."/>
        </authorList>
    </citation>
    <scope>NUCLEOTIDE SEQUENCE [LARGE SCALE GENOMIC DNA]</scope>
    <source>
        <strain evidence="8 9">Pla133</strain>
    </source>
</reference>
<comment type="subcellular location">
    <subcellularLocation>
        <location evidence="1">Membrane</location>
        <topology evidence="1">Multi-pass membrane protein</topology>
    </subcellularLocation>
</comment>
<feature type="transmembrane region" description="Helical" evidence="7">
    <location>
        <begin position="6"/>
        <end position="24"/>
    </location>
</feature>
<evidence type="ECO:0000256" key="6">
    <source>
        <dbReference type="RuleBase" id="RU362091"/>
    </source>
</evidence>
<feature type="transmembrane region" description="Helical" evidence="7">
    <location>
        <begin position="336"/>
        <end position="357"/>
    </location>
</feature>
<dbReference type="KEGG" id="pbap:Pla133_19560"/>
<dbReference type="GO" id="GO:0005412">
    <property type="term" value="F:D-glucose:sodium symporter activity"/>
    <property type="evidence" value="ECO:0007669"/>
    <property type="project" value="TreeGrafter"/>
</dbReference>
<keyword evidence="3 7" id="KW-0812">Transmembrane</keyword>
<dbReference type="InterPro" id="IPR001734">
    <property type="entry name" value="Na/solute_symporter"/>
</dbReference>
<feature type="transmembrane region" description="Helical" evidence="7">
    <location>
        <begin position="36"/>
        <end position="55"/>
    </location>
</feature>
<dbReference type="AlphaFoldDB" id="A0A518BIS8"/>
<feature type="transmembrane region" description="Helical" evidence="7">
    <location>
        <begin position="389"/>
        <end position="409"/>
    </location>
</feature>
<evidence type="ECO:0000313" key="8">
    <source>
        <dbReference type="EMBL" id="QDU66880.1"/>
    </source>
</evidence>
<keyword evidence="5 7" id="KW-0472">Membrane</keyword>
<keyword evidence="4 7" id="KW-1133">Transmembrane helix</keyword>
<dbReference type="NCBIfam" id="NF007790">
    <property type="entry name" value="PRK10484.1"/>
    <property type="match status" value="1"/>
</dbReference>
<evidence type="ECO:0000256" key="4">
    <source>
        <dbReference type="ARBA" id="ARBA00022989"/>
    </source>
</evidence>
<organism evidence="8 9">
    <name type="scientific">Engelhardtia mirabilis</name>
    <dbReference type="NCBI Taxonomy" id="2528011"/>
    <lineage>
        <taxon>Bacteria</taxon>
        <taxon>Pseudomonadati</taxon>
        <taxon>Planctomycetota</taxon>
        <taxon>Planctomycetia</taxon>
        <taxon>Planctomycetia incertae sedis</taxon>
        <taxon>Engelhardtia</taxon>
    </lineage>
</organism>